<dbReference type="HOGENOM" id="CLU_132545_0_0_6"/>
<sequence>MAFLPAIMPALYFQPLGIKVSKRGKSTVNAVSVFNIDDLSTWQKYRKGLCDTCHATCCTLPVEVRVSDLVRMALVDEFEAEGDLKSIAKRLQKARLIDHFNHKTAIFTLARMANDDCLYLDSRTRRCTIYHQRPETCRNHPQIGPKPNFCPYRPR</sequence>
<protein>
    <recommendedName>
        <fullName evidence="2">Flagellin N-methylase</fullName>
    </recommendedName>
</protein>
<dbReference type="AlphaFoldDB" id="A4YBJ3"/>
<proteinExistence type="predicted"/>
<dbReference type="KEGG" id="spc:Sputcn32_3618"/>
<gene>
    <name evidence="1" type="ordered locus">Sputcn32_3618</name>
</gene>
<evidence type="ECO:0000313" key="1">
    <source>
        <dbReference type="EMBL" id="ABP77326.1"/>
    </source>
</evidence>
<name>A4YBJ3_SHEPC</name>
<dbReference type="PANTHER" id="PTHR35866">
    <property type="entry name" value="PUTATIVE-RELATED"/>
    <property type="match status" value="1"/>
</dbReference>
<dbReference type="PANTHER" id="PTHR35866:SF1">
    <property type="entry name" value="YKGJ FAMILY CYSTEINE CLUSTER PROTEIN"/>
    <property type="match status" value="1"/>
</dbReference>
<dbReference type="STRING" id="319224.Sputcn32_3618"/>
<dbReference type="InterPro" id="IPR005358">
    <property type="entry name" value="Puta_zinc/iron-chelating_dom"/>
</dbReference>
<dbReference type="EMBL" id="CP000681">
    <property type="protein sequence ID" value="ABP77326.1"/>
    <property type="molecule type" value="Genomic_DNA"/>
</dbReference>
<evidence type="ECO:0008006" key="2">
    <source>
        <dbReference type="Google" id="ProtNLM"/>
    </source>
</evidence>
<dbReference type="eggNOG" id="COG0727">
    <property type="taxonomic scope" value="Bacteria"/>
</dbReference>
<accession>A4YBJ3</accession>
<dbReference type="Pfam" id="PF03692">
    <property type="entry name" value="CxxCxxCC"/>
    <property type="match status" value="1"/>
</dbReference>
<reference evidence="1" key="1">
    <citation type="submission" date="2007-04" db="EMBL/GenBank/DDBJ databases">
        <title>Complete sequence of Shewanella putrefaciens CN-32.</title>
        <authorList>
            <consortium name="US DOE Joint Genome Institute"/>
            <person name="Copeland A."/>
            <person name="Lucas S."/>
            <person name="Lapidus A."/>
            <person name="Barry K."/>
            <person name="Detter J.C."/>
            <person name="Glavina del Rio T."/>
            <person name="Hammon N."/>
            <person name="Israni S."/>
            <person name="Dalin E."/>
            <person name="Tice H."/>
            <person name="Pitluck S."/>
            <person name="Chain P."/>
            <person name="Malfatti S."/>
            <person name="Shin M."/>
            <person name="Vergez L."/>
            <person name="Schmutz J."/>
            <person name="Larimer F."/>
            <person name="Land M."/>
            <person name="Hauser L."/>
            <person name="Kyrpides N."/>
            <person name="Mikhailova N."/>
            <person name="Romine M.F."/>
            <person name="Fredrickson J."/>
            <person name="Tiedje J."/>
            <person name="Richardson P."/>
        </authorList>
    </citation>
    <scope>NUCLEOTIDE SEQUENCE [LARGE SCALE GENOMIC DNA]</scope>
    <source>
        <strain evidence="1">CN-32</strain>
    </source>
</reference>
<organism evidence="1">
    <name type="scientific">Shewanella putrefaciens (strain CN-32 / ATCC BAA-453)</name>
    <dbReference type="NCBI Taxonomy" id="319224"/>
    <lineage>
        <taxon>Bacteria</taxon>
        <taxon>Pseudomonadati</taxon>
        <taxon>Pseudomonadota</taxon>
        <taxon>Gammaproteobacteria</taxon>
        <taxon>Alteromonadales</taxon>
        <taxon>Shewanellaceae</taxon>
        <taxon>Shewanella</taxon>
    </lineage>
</organism>